<name>A0A3S2Y344_9PROT</name>
<dbReference type="Proteomes" id="UP000287447">
    <property type="component" value="Unassembled WGS sequence"/>
</dbReference>
<evidence type="ECO:0000313" key="2">
    <source>
        <dbReference type="EMBL" id="RVU36610.1"/>
    </source>
</evidence>
<evidence type="ECO:0000313" key="3">
    <source>
        <dbReference type="Proteomes" id="UP000287447"/>
    </source>
</evidence>
<reference evidence="3" key="1">
    <citation type="submission" date="2019-01" db="EMBL/GenBank/DDBJ databases">
        <title>Gri0909 isolated from a small marine red alga.</title>
        <authorList>
            <person name="Kim J."/>
            <person name="Jeong S.E."/>
            <person name="Jeon C.O."/>
        </authorList>
    </citation>
    <scope>NUCLEOTIDE SEQUENCE [LARGE SCALE GENOMIC DNA]</scope>
    <source>
        <strain evidence="3">Gri0909</strain>
    </source>
</reference>
<dbReference type="RefSeq" id="WP_127766086.1">
    <property type="nucleotide sequence ID" value="NZ_SADE01000002.1"/>
</dbReference>
<evidence type="ECO:0000256" key="1">
    <source>
        <dbReference type="SAM" id="Phobius"/>
    </source>
</evidence>
<organism evidence="2 3">
    <name type="scientific">Hwanghaeella grinnelliae</name>
    <dbReference type="NCBI Taxonomy" id="2500179"/>
    <lineage>
        <taxon>Bacteria</taxon>
        <taxon>Pseudomonadati</taxon>
        <taxon>Pseudomonadota</taxon>
        <taxon>Alphaproteobacteria</taxon>
        <taxon>Rhodospirillales</taxon>
        <taxon>Rhodospirillaceae</taxon>
        <taxon>Hwanghaeella</taxon>
    </lineage>
</organism>
<dbReference type="AlphaFoldDB" id="A0A3S2Y344"/>
<gene>
    <name evidence="2" type="ORF">EOI86_15625</name>
</gene>
<keyword evidence="1" id="KW-1133">Transmembrane helix</keyword>
<sequence>MFGSKTQPCRQCGRPIRGYADECPGCGTHKPVPVPASYYLAGAVIAALIIYFASDFNRIVEYFGGRLASLFGGA</sequence>
<proteinExistence type="predicted"/>
<keyword evidence="3" id="KW-1185">Reference proteome</keyword>
<protein>
    <submittedName>
        <fullName evidence="2">Uncharacterized protein</fullName>
    </submittedName>
</protein>
<feature type="transmembrane region" description="Helical" evidence="1">
    <location>
        <begin position="36"/>
        <end position="53"/>
    </location>
</feature>
<keyword evidence="1" id="KW-0472">Membrane</keyword>
<accession>A0A3S2Y344</accession>
<keyword evidence="1" id="KW-0812">Transmembrane</keyword>
<dbReference type="EMBL" id="SADE01000002">
    <property type="protein sequence ID" value="RVU36610.1"/>
    <property type="molecule type" value="Genomic_DNA"/>
</dbReference>
<comment type="caution">
    <text evidence="2">The sequence shown here is derived from an EMBL/GenBank/DDBJ whole genome shotgun (WGS) entry which is preliminary data.</text>
</comment>